<accession>A0A833JCV9</accession>
<name>A0A833JCV9_9BACT</name>
<comment type="caution">
    <text evidence="1">The sequence shown here is derived from an EMBL/GenBank/DDBJ whole genome shotgun (WGS) entry which is preliminary data.</text>
</comment>
<gene>
    <name evidence="1" type="ORF">GCL57_10085</name>
</gene>
<reference evidence="1 2" key="1">
    <citation type="submission" date="2019-10" db="EMBL/GenBank/DDBJ databases">
        <title>New genus of Silvanigrellaceae.</title>
        <authorList>
            <person name="Pitt A."/>
            <person name="Hahn M.W."/>
        </authorList>
    </citation>
    <scope>NUCLEOTIDE SEQUENCE [LARGE SCALE GENOMIC DNA]</scope>
    <source>
        <strain evidence="1 2">33A1-SZDP</strain>
    </source>
</reference>
<proteinExistence type="predicted"/>
<evidence type="ECO:0000313" key="2">
    <source>
        <dbReference type="Proteomes" id="UP000442694"/>
    </source>
</evidence>
<dbReference type="RefSeq" id="WP_152213220.1">
    <property type="nucleotide sequence ID" value="NZ_WFLN01000007.1"/>
</dbReference>
<sequence length="121" mass="14328">MNEVDLSKKKKSTTKWAKNLFALNKDKKYSLEMLSKVTGTKPVTIRKYLDYWEIYPCEYVKKNRTRISLYDPNDITKGCKKAFEKGKNPVIFSQDIFMAKVRLFVKLCNHPDKEYFEDILS</sequence>
<protein>
    <submittedName>
        <fullName evidence="1">Uncharacterized protein</fullName>
    </submittedName>
</protein>
<dbReference type="EMBL" id="WFLN01000007">
    <property type="protein sequence ID" value="KAB8029877.1"/>
    <property type="molecule type" value="Genomic_DNA"/>
</dbReference>
<dbReference type="AlphaFoldDB" id="A0A833JCV9"/>
<dbReference type="Proteomes" id="UP000442694">
    <property type="component" value="Unassembled WGS sequence"/>
</dbReference>
<keyword evidence="2" id="KW-1185">Reference proteome</keyword>
<evidence type="ECO:0000313" key="1">
    <source>
        <dbReference type="EMBL" id="KAB8029877.1"/>
    </source>
</evidence>
<organism evidence="1 2">
    <name type="scientific">Fluviispira multicolorata</name>
    <dbReference type="NCBI Taxonomy" id="2654512"/>
    <lineage>
        <taxon>Bacteria</taxon>
        <taxon>Pseudomonadati</taxon>
        <taxon>Bdellovibrionota</taxon>
        <taxon>Oligoflexia</taxon>
        <taxon>Silvanigrellales</taxon>
        <taxon>Silvanigrellaceae</taxon>
        <taxon>Fluviispira</taxon>
    </lineage>
</organism>